<dbReference type="InterPro" id="IPR006684">
    <property type="entry name" value="YbgC/YbaW"/>
</dbReference>
<dbReference type="InterPro" id="IPR029069">
    <property type="entry name" value="HotDog_dom_sf"/>
</dbReference>
<dbReference type="NCBIfam" id="TIGR00051">
    <property type="entry name" value="YbgC/FadM family acyl-CoA thioesterase"/>
    <property type="match status" value="1"/>
</dbReference>
<dbReference type="InterPro" id="IPR050563">
    <property type="entry name" value="4-hydroxybenzoyl-CoA_TE"/>
</dbReference>
<reference evidence="4" key="1">
    <citation type="submission" date="2020-01" db="EMBL/GenBank/DDBJ databases">
        <authorList>
            <person name="Rat A."/>
        </authorList>
    </citation>
    <scope>NUCLEOTIDE SEQUENCE</scope>
    <source>
        <strain evidence="4">LMG 31228</strain>
    </source>
</reference>
<keyword evidence="2 4" id="KW-0378">Hydrolase</keyword>
<dbReference type="CDD" id="cd00586">
    <property type="entry name" value="4HBT"/>
    <property type="match status" value="1"/>
</dbReference>
<dbReference type="PANTHER" id="PTHR31793:SF37">
    <property type="entry name" value="ACYL-COA THIOESTER HYDROLASE YBGC"/>
    <property type="match status" value="1"/>
</dbReference>
<evidence type="ECO:0000256" key="2">
    <source>
        <dbReference type="ARBA" id="ARBA00022801"/>
    </source>
</evidence>
<organism evidence="4 5">
    <name type="scientific">Neoroseomonas eburnea</name>
    <dbReference type="NCBI Taxonomy" id="1346889"/>
    <lineage>
        <taxon>Bacteria</taxon>
        <taxon>Pseudomonadati</taxon>
        <taxon>Pseudomonadota</taxon>
        <taxon>Alphaproteobacteria</taxon>
        <taxon>Acetobacterales</taxon>
        <taxon>Acetobacteraceae</taxon>
        <taxon>Neoroseomonas</taxon>
    </lineage>
</organism>
<dbReference type="Gene3D" id="3.10.129.10">
    <property type="entry name" value="Hotdog Thioesterase"/>
    <property type="match status" value="1"/>
</dbReference>
<keyword evidence="5" id="KW-1185">Reference proteome</keyword>
<dbReference type="Proteomes" id="UP001138709">
    <property type="component" value="Unassembled WGS sequence"/>
</dbReference>
<name>A0A9X9XIX6_9PROT</name>
<dbReference type="GO" id="GO:0047617">
    <property type="term" value="F:fatty acyl-CoA hydrolase activity"/>
    <property type="evidence" value="ECO:0007669"/>
    <property type="project" value="TreeGrafter"/>
</dbReference>
<evidence type="ECO:0000256" key="1">
    <source>
        <dbReference type="ARBA" id="ARBA00005953"/>
    </source>
</evidence>
<dbReference type="EMBL" id="JAAEDL010000038">
    <property type="protein sequence ID" value="MBR0683662.1"/>
    <property type="molecule type" value="Genomic_DNA"/>
</dbReference>
<feature type="domain" description="Thioesterase" evidence="3">
    <location>
        <begin position="2"/>
        <end position="82"/>
    </location>
</feature>
<dbReference type="EC" id="3.1.2.-" evidence="4"/>
<dbReference type="AlphaFoldDB" id="A0A9X9XIX6"/>
<comment type="caution">
    <text evidence="4">The sequence shown here is derived from an EMBL/GenBank/DDBJ whole genome shotgun (WGS) entry which is preliminary data.</text>
</comment>
<evidence type="ECO:0000313" key="4">
    <source>
        <dbReference type="EMBL" id="MBR0683662.1"/>
    </source>
</evidence>
<sequence length="128" mass="14214">MAYHARYLHWAERARTESLRAIGLPHNLMIERHRALLVVRRVEVEYWRPARLDDSVVVETAILRVTGAQILLDQTVRTAEGAAGIPGERLAGLRIGLVCVGQDTLKPVPLPEPWRSVLKGLVLPQAAG</sequence>
<dbReference type="PANTHER" id="PTHR31793">
    <property type="entry name" value="4-HYDROXYBENZOYL-COA THIOESTERASE FAMILY MEMBER"/>
    <property type="match status" value="1"/>
</dbReference>
<dbReference type="InterPro" id="IPR006683">
    <property type="entry name" value="Thioestr_dom"/>
</dbReference>
<reference evidence="4" key="2">
    <citation type="journal article" date="2021" name="Syst. Appl. Microbiol.">
        <title>Roseomonas hellenica sp. nov., isolated from roots of wild-growing Alkanna tinctoria.</title>
        <authorList>
            <person name="Rat A."/>
            <person name="Naranjo H.D."/>
            <person name="Lebbe L."/>
            <person name="Cnockaert M."/>
            <person name="Krigas N."/>
            <person name="Grigoriadou K."/>
            <person name="Maloupa E."/>
            <person name="Willems A."/>
        </authorList>
    </citation>
    <scope>NUCLEOTIDE SEQUENCE</scope>
    <source>
        <strain evidence="4">LMG 31228</strain>
    </source>
</reference>
<dbReference type="PIRSF" id="PIRSF003230">
    <property type="entry name" value="YbgC"/>
    <property type="match status" value="1"/>
</dbReference>
<proteinExistence type="inferred from homology"/>
<protein>
    <submittedName>
        <fullName evidence="4">YbgC/FadM family acyl-CoA thioesterase</fullName>
        <ecNumber evidence="4">3.1.2.-</ecNumber>
    </submittedName>
</protein>
<evidence type="ECO:0000259" key="3">
    <source>
        <dbReference type="Pfam" id="PF03061"/>
    </source>
</evidence>
<accession>A0A9X9XIX6</accession>
<dbReference type="Pfam" id="PF03061">
    <property type="entry name" value="4HBT"/>
    <property type="match status" value="1"/>
</dbReference>
<gene>
    <name evidence="4" type="ORF">GXW74_24490</name>
</gene>
<comment type="similarity">
    <text evidence="1">Belongs to the 4-hydroxybenzoyl-CoA thioesterase family.</text>
</comment>
<evidence type="ECO:0000313" key="5">
    <source>
        <dbReference type="Proteomes" id="UP001138709"/>
    </source>
</evidence>
<dbReference type="SUPFAM" id="SSF54637">
    <property type="entry name" value="Thioesterase/thiol ester dehydrase-isomerase"/>
    <property type="match status" value="1"/>
</dbReference>